<accession>A0A151J543</accession>
<dbReference type="STRING" id="471704.A0A151J543"/>
<name>A0A151J543_9HYME</name>
<evidence type="ECO:0000313" key="2">
    <source>
        <dbReference type="Proteomes" id="UP000078492"/>
    </source>
</evidence>
<dbReference type="PANTHER" id="PTHR21301">
    <property type="entry name" value="REVERSE TRANSCRIPTASE"/>
    <property type="match status" value="1"/>
</dbReference>
<proteinExistence type="predicted"/>
<reference evidence="1 2" key="1">
    <citation type="submission" date="2015-09" db="EMBL/GenBank/DDBJ databases">
        <title>Trachymyrmex cornetzi WGS genome.</title>
        <authorList>
            <person name="Nygaard S."/>
            <person name="Hu H."/>
            <person name="Boomsma J."/>
            <person name="Zhang G."/>
        </authorList>
    </citation>
    <scope>NUCLEOTIDE SEQUENCE [LARGE SCALE GENOMIC DNA]</scope>
    <source>
        <strain evidence="1">Tcor2-1</strain>
        <tissue evidence="1">Whole body</tissue>
    </source>
</reference>
<dbReference type="Proteomes" id="UP000078492">
    <property type="component" value="Unassembled WGS sequence"/>
</dbReference>
<dbReference type="SUPFAM" id="SSF52540">
    <property type="entry name" value="P-loop containing nucleoside triphosphate hydrolases"/>
    <property type="match status" value="1"/>
</dbReference>
<dbReference type="CDD" id="cd18809">
    <property type="entry name" value="SF1_C_RecD"/>
    <property type="match status" value="1"/>
</dbReference>
<dbReference type="InterPro" id="IPR027417">
    <property type="entry name" value="P-loop_NTPase"/>
</dbReference>
<protein>
    <submittedName>
        <fullName evidence="1">DNA repair and recombination protein pif1, mitochondrial</fullName>
    </submittedName>
</protein>
<organism evidence="1 2">
    <name type="scientific">Trachymyrmex cornetzi</name>
    <dbReference type="NCBI Taxonomy" id="471704"/>
    <lineage>
        <taxon>Eukaryota</taxon>
        <taxon>Metazoa</taxon>
        <taxon>Ecdysozoa</taxon>
        <taxon>Arthropoda</taxon>
        <taxon>Hexapoda</taxon>
        <taxon>Insecta</taxon>
        <taxon>Pterygota</taxon>
        <taxon>Neoptera</taxon>
        <taxon>Endopterygota</taxon>
        <taxon>Hymenoptera</taxon>
        <taxon>Apocrita</taxon>
        <taxon>Aculeata</taxon>
        <taxon>Formicoidea</taxon>
        <taxon>Formicidae</taxon>
        <taxon>Myrmicinae</taxon>
        <taxon>Trachymyrmex</taxon>
    </lineage>
</organism>
<sequence>MLNDKDTYTVIKKDPTKKLILSLRDLLSGWKRWNYITDSRFRILYSSDGILPRVYALPKIHKENTPFRIIVSSIGSPLHMLVSFLQNILVVSLPEANSYIKNSFQLIDNNLKGMHIKDNYKLISLDVISLFTNVPMDLAVDCINEKWSHISKMCAIPKTEFLKAITFILDSTFFSFDNVIYRQNFGTPMGSPLSPIVHDLRRLKTRIAEHRNHIRWYLCKHRKQFPLSLSYGITIHKSQGITCKNAMIDLGSSVFSYGKAYIGLSRVSTLEDLHLINFNPASVKANSGAIVEYNRLRSVFKFHLPKINSSKKKAAKIHDCRWAIPTLLEMFLNFINF</sequence>
<gene>
    <name evidence="1" type="ORF">ALC57_09732</name>
</gene>
<dbReference type="PANTHER" id="PTHR21301:SF10">
    <property type="entry name" value="REVERSE TRANSCRIPTASE DOMAIN-CONTAINING PROTEIN"/>
    <property type="match status" value="1"/>
</dbReference>
<keyword evidence="2" id="KW-1185">Reference proteome</keyword>
<evidence type="ECO:0000313" key="1">
    <source>
        <dbReference type="EMBL" id="KYN17971.1"/>
    </source>
</evidence>
<dbReference type="EMBL" id="KQ980059">
    <property type="protein sequence ID" value="KYN17971.1"/>
    <property type="molecule type" value="Genomic_DNA"/>
</dbReference>
<dbReference type="AlphaFoldDB" id="A0A151J543"/>